<comment type="caution">
    <text evidence="1">The sequence shown here is derived from an EMBL/GenBank/DDBJ whole genome shotgun (WGS) entry which is preliminary data.</text>
</comment>
<gene>
    <name evidence="1" type="ORF">FTOL_12222</name>
</gene>
<dbReference type="GO" id="GO:0008061">
    <property type="term" value="F:chitin binding"/>
    <property type="evidence" value="ECO:0007669"/>
    <property type="project" value="InterPro"/>
</dbReference>
<organism evidence="1 2">
    <name type="scientific">Fusarium torulosum</name>
    <dbReference type="NCBI Taxonomy" id="33205"/>
    <lineage>
        <taxon>Eukaryota</taxon>
        <taxon>Fungi</taxon>
        <taxon>Dikarya</taxon>
        <taxon>Ascomycota</taxon>
        <taxon>Pezizomycotina</taxon>
        <taxon>Sordariomycetes</taxon>
        <taxon>Hypocreomycetidae</taxon>
        <taxon>Hypocreales</taxon>
        <taxon>Nectriaceae</taxon>
        <taxon>Fusarium</taxon>
    </lineage>
</organism>
<protein>
    <submittedName>
        <fullName evidence="1">Uncharacterized protein</fullName>
    </submittedName>
</protein>
<dbReference type="PANTHER" id="PTHR34997:SF1">
    <property type="entry name" value="PEPTIDOGLYCAN-BINDING LYSIN DOMAIN"/>
    <property type="match status" value="1"/>
</dbReference>
<evidence type="ECO:0000313" key="2">
    <source>
        <dbReference type="Proteomes" id="UP001187734"/>
    </source>
</evidence>
<dbReference type="Proteomes" id="UP001187734">
    <property type="component" value="Unassembled WGS sequence"/>
</dbReference>
<name>A0AAE8MLM1_9HYPO</name>
<evidence type="ECO:0000313" key="1">
    <source>
        <dbReference type="EMBL" id="SPJ87705.1"/>
    </source>
</evidence>
<dbReference type="InterPro" id="IPR052210">
    <property type="entry name" value="LysM1-like"/>
</dbReference>
<dbReference type="AlphaFoldDB" id="A0AAE8MLM1"/>
<sequence>MVKSYEKFHQIKSTTIYTSIENYYNLPLSTFLSWNPAVYIATIGWNPPTKTITKASTTTKSPNGISTPPPIQTGMVGNYKKFHIVKSTTTYDSIQKYYKITMAQLVK</sequence>
<proteinExistence type="predicted"/>
<dbReference type="PANTHER" id="PTHR34997">
    <property type="entry name" value="AM15"/>
    <property type="match status" value="1"/>
</dbReference>
<dbReference type="EMBL" id="ONZP01000569">
    <property type="protein sequence ID" value="SPJ87705.1"/>
    <property type="molecule type" value="Genomic_DNA"/>
</dbReference>
<reference evidence="1" key="1">
    <citation type="submission" date="2018-03" db="EMBL/GenBank/DDBJ databases">
        <authorList>
            <person name="Guldener U."/>
        </authorList>
    </citation>
    <scope>NUCLEOTIDE SEQUENCE</scope>
</reference>
<accession>A0AAE8MLM1</accession>
<keyword evidence="2" id="KW-1185">Reference proteome</keyword>